<protein>
    <submittedName>
        <fullName evidence="2">Replication factor A protein</fullName>
    </submittedName>
</protein>
<organism evidence="2 3">
    <name type="scientific">Trifolium medium</name>
    <dbReference type="NCBI Taxonomy" id="97028"/>
    <lineage>
        <taxon>Eukaryota</taxon>
        <taxon>Viridiplantae</taxon>
        <taxon>Streptophyta</taxon>
        <taxon>Embryophyta</taxon>
        <taxon>Tracheophyta</taxon>
        <taxon>Spermatophyta</taxon>
        <taxon>Magnoliopsida</taxon>
        <taxon>eudicotyledons</taxon>
        <taxon>Gunneridae</taxon>
        <taxon>Pentapetalae</taxon>
        <taxon>rosids</taxon>
        <taxon>fabids</taxon>
        <taxon>Fabales</taxon>
        <taxon>Fabaceae</taxon>
        <taxon>Papilionoideae</taxon>
        <taxon>50 kb inversion clade</taxon>
        <taxon>NPAAA clade</taxon>
        <taxon>Hologalegina</taxon>
        <taxon>IRL clade</taxon>
        <taxon>Trifolieae</taxon>
        <taxon>Trifolium</taxon>
    </lineage>
</organism>
<feature type="transmembrane region" description="Helical" evidence="1">
    <location>
        <begin position="12"/>
        <end position="32"/>
    </location>
</feature>
<evidence type="ECO:0000256" key="1">
    <source>
        <dbReference type="SAM" id="Phobius"/>
    </source>
</evidence>
<evidence type="ECO:0000313" key="3">
    <source>
        <dbReference type="Proteomes" id="UP000265520"/>
    </source>
</evidence>
<proteinExistence type="predicted"/>
<comment type="caution">
    <text evidence="2">The sequence shown here is derived from an EMBL/GenBank/DDBJ whole genome shotgun (WGS) entry which is preliminary data.</text>
</comment>
<keyword evidence="1" id="KW-1133">Transmembrane helix</keyword>
<sequence>MTKWFPKWTVESLLKSRLESFLVLFLWWWWWWFDEEEDIEKFHREFRPVCLRHGHGLDAAALYLLKGLTSAFCLFHFLSLSFALSLVCSSSSSSSCGYFVAFSQWLVRSIPGRTAWRFKVRVVRIWEVTGYLRADQVNSVEMVLVDAKVRKLFQMVLVVVDAK</sequence>
<gene>
    <name evidence="2" type="ORF">A2U01_0000786</name>
</gene>
<dbReference type="EMBL" id="LXQA010000603">
    <property type="protein sequence ID" value="MCH80024.1"/>
    <property type="molecule type" value="Genomic_DNA"/>
</dbReference>
<name>A0A392M0D0_9FABA</name>
<feature type="non-terminal residue" evidence="2">
    <location>
        <position position="163"/>
    </location>
</feature>
<keyword evidence="1" id="KW-0812">Transmembrane</keyword>
<dbReference type="AlphaFoldDB" id="A0A392M0D0"/>
<keyword evidence="1" id="KW-0472">Membrane</keyword>
<dbReference type="Proteomes" id="UP000265520">
    <property type="component" value="Unassembled WGS sequence"/>
</dbReference>
<evidence type="ECO:0000313" key="2">
    <source>
        <dbReference type="EMBL" id="MCH80024.1"/>
    </source>
</evidence>
<reference evidence="2 3" key="1">
    <citation type="journal article" date="2018" name="Front. Plant Sci.">
        <title>Red Clover (Trifolium pratense) and Zigzag Clover (T. medium) - A Picture of Genomic Similarities and Differences.</title>
        <authorList>
            <person name="Dluhosova J."/>
            <person name="Istvanek J."/>
            <person name="Nedelnik J."/>
            <person name="Repkova J."/>
        </authorList>
    </citation>
    <scope>NUCLEOTIDE SEQUENCE [LARGE SCALE GENOMIC DNA]</scope>
    <source>
        <strain evidence="3">cv. 10/8</strain>
        <tissue evidence="2">Leaf</tissue>
    </source>
</reference>
<feature type="transmembrane region" description="Helical" evidence="1">
    <location>
        <begin position="67"/>
        <end position="88"/>
    </location>
</feature>
<keyword evidence="3" id="KW-1185">Reference proteome</keyword>
<accession>A0A392M0D0</accession>